<gene>
    <name evidence="1" type="ORF">C8E97_5461</name>
</gene>
<comment type="caution">
    <text evidence="1">The sequence shown here is derived from an EMBL/GenBank/DDBJ whole genome shotgun (WGS) entry which is preliminary data.</text>
</comment>
<dbReference type="EMBL" id="RBXO01000001">
    <property type="protein sequence ID" value="RKT56751.1"/>
    <property type="molecule type" value="Genomic_DNA"/>
</dbReference>
<organism evidence="1 2">
    <name type="scientific">Saccharothrix australiensis</name>
    <dbReference type="NCBI Taxonomy" id="2072"/>
    <lineage>
        <taxon>Bacteria</taxon>
        <taxon>Bacillati</taxon>
        <taxon>Actinomycetota</taxon>
        <taxon>Actinomycetes</taxon>
        <taxon>Pseudonocardiales</taxon>
        <taxon>Pseudonocardiaceae</taxon>
        <taxon>Saccharothrix</taxon>
    </lineage>
</organism>
<name>A0A495W4Y8_9PSEU</name>
<reference evidence="1 2" key="1">
    <citation type="submission" date="2018-10" db="EMBL/GenBank/DDBJ databases">
        <title>Sequencing the genomes of 1000 actinobacteria strains.</title>
        <authorList>
            <person name="Klenk H.-P."/>
        </authorList>
    </citation>
    <scope>NUCLEOTIDE SEQUENCE [LARGE SCALE GENOMIC DNA]</scope>
    <source>
        <strain evidence="1 2">DSM 43800</strain>
    </source>
</reference>
<dbReference type="Proteomes" id="UP000282084">
    <property type="component" value="Unassembled WGS sequence"/>
</dbReference>
<keyword evidence="2" id="KW-1185">Reference proteome</keyword>
<dbReference type="AlphaFoldDB" id="A0A495W4Y8"/>
<accession>A0A495W4Y8</accession>
<evidence type="ECO:0000313" key="1">
    <source>
        <dbReference type="EMBL" id="RKT56751.1"/>
    </source>
</evidence>
<evidence type="ECO:0000313" key="2">
    <source>
        <dbReference type="Proteomes" id="UP000282084"/>
    </source>
</evidence>
<proteinExistence type="predicted"/>
<protein>
    <submittedName>
        <fullName evidence="1">Uncharacterized protein</fullName>
    </submittedName>
</protein>
<dbReference type="RefSeq" id="WP_121008259.1">
    <property type="nucleotide sequence ID" value="NZ_RBXO01000001.1"/>
</dbReference>
<sequence>MVHRDVVTQMDFFRELAVKARNLTEITDPSPVDVGALGGFPYYFKNASNIFTEHAWSYITSTLAPKDASGDEYRMLGTSFGRQYLEYVQDVQFVLSSETRERLNQAEIDNQEAAQRLVADYERIFGEIDDDQLDEAGVETKVGYILDHQIPTWADNPRFRLRTGSVDDLETILPNRPSEADGLLVALCEYLNGLEHVLPIINEQLAARARLNLIMQHIKHPSKENGGMQTVGADGKSKKYRIAVKPTREPKAIRADLEKGTSSVSIHVAAEHYRLGEASLRIDGRAAGIIGWSGLLVLGTSSASYTLDKFAAEHTSVEIDVSFKGLSFVQFTPAPLSDDGSTGWFDPAVLREAVENDGEDVTGFHLHRFPARQVANFAVQQGLVLGNLPSIKVRYSTSAWNQTAEEMRQSDDLVVSLFGIPLSSANNHYKKAKFERDTSKNSFTITVEPNPASATPSLTDHRAHVLGVQVGRPFAPVPKIPVPAAGELDVTTDKEPLAHA</sequence>